<feature type="transmembrane region" description="Helical" evidence="5">
    <location>
        <begin position="178"/>
        <end position="198"/>
    </location>
</feature>
<evidence type="ECO:0000313" key="8">
    <source>
        <dbReference type="Proteomes" id="UP000318017"/>
    </source>
</evidence>
<organism evidence="7 8">
    <name type="scientific">Aureliella helgolandensis</name>
    <dbReference type="NCBI Taxonomy" id="2527968"/>
    <lineage>
        <taxon>Bacteria</taxon>
        <taxon>Pseudomonadati</taxon>
        <taxon>Planctomycetota</taxon>
        <taxon>Planctomycetia</taxon>
        <taxon>Pirellulales</taxon>
        <taxon>Pirellulaceae</taxon>
        <taxon>Aureliella</taxon>
    </lineage>
</organism>
<dbReference type="GO" id="GO:0006874">
    <property type="term" value="P:intracellular calcium ion homeostasis"/>
    <property type="evidence" value="ECO:0007669"/>
    <property type="project" value="TreeGrafter"/>
</dbReference>
<evidence type="ECO:0000256" key="3">
    <source>
        <dbReference type="ARBA" id="ARBA00022989"/>
    </source>
</evidence>
<feature type="transmembrane region" description="Helical" evidence="5">
    <location>
        <begin position="6"/>
        <end position="27"/>
    </location>
</feature>
<dbReference type="GO" id="GO:0008273">
    <property type="term" value="F:calcium, potassium:sodium antiporter activity"/>
    <property type="evidence" value="ECO:0007669"/>
    <property type="project" value="TreeGrafter"/>
</dbReference>
<dbReference type="Gene3D" id="1.20.1420.30">
    <property type="entry name" value="NCX, central ion-binding region"/>
    <property type="match status" value="2"/>
</dbReference>
<keyword evidence="3 5" id="KW-1133">Transmembrane helix</keyword>
<evidence type="ECO:0000256" key="4">
    <source>
        <dbReference type="ARBA" id="ARBA00023136"/>
    </source>
</evidence>
<reference evidence="7 8" key="1">
    <citation type="submission" date="2019-02" db="EMBL/GenBank/DDBJ databases">
        <title>Deep-cultivation of Planctomycetes and their phenomic and genomic characterization uncovers novel biology.</title>
        <authorList>
            <person name="Wiegand S."/>
            <person name="Jogler M."/>
            <person name="Boedeker C."/>
            <person name="Pinto D."/>
            <person name="Vollmers J."/>
            <person name="Rivas-Marin E."/>
            <person name="Kohn T."/>
            <person name="Peeters S.H."/>
            <person name="Heuer A."/>
            <person name="Rast P."/>
            <person name="Oberbeckmann S."/>
            <person name="Bunk B."/>
            <person name="Jeske O."/>
            <person name="Meyerdierks A."/>
            <person name="Storesund J.E."/>
            <person name="Kallscheuer N."/>
            <person name="Luecker S."/>
            <person name="Lage O.M."/>
            <person name="Pohl T."/>
            <person name="Merkel B.J."/>
            <person name="Hornburger P."/>
            <person name="Mueller R.-W."/>
            <person name="Bruemmer F."/>
            <person name="Labrenz M."/>
            <person name="Spormann A.M."/>
            <person name="Op den Camp H."/>
            <person name="Overmann J."/>
            <person name="Amann R."/>
            <person name="Jetten M.S.M."/>
            <person name="Mascher T."/>
            <person name="Medema M.H."/>
            <person name="Devos D.P."/>
            <person name="Kaster A.-K."/>
            <person name="Ovreas L."/>
            <person name="Rohde M."/>
            <person name="Galperin M.Y."/>
            <person name="Jogler C."/>
        </authorList>
    </citation>
    <scope>NUCLEOTIDE SEQUENCE [LARGE SCALE GENOMIC DNA]</scope>
    <source>
        <strain evidence="7 8">Q31a</strain>
    </source>
</reference>
<feature type="domain" description="Sodium/calcium exchanger membrane region" evidence="6">
    <location>
        <begin position="180"/>
        <end position="321"/>
    </location>
</feature>
<dbReference type="GO" id="GO:0005886">
    <property type="term" value="C:plasma membrane"/>
    <property type="evidence" value="ECO:0007669"/>
    <property type="project" value="TreeGrafter"/>
</dbReference>
<evidence type="ECO:0000256" key="1">
    <source>
        <dbReference type="ARBA" id="ARBA00004141"/>
    </source>
</evidence>
<dbReference type="Pfam" id="PF01699">
    <property type="entry name" value="Na_Ca_ex"/>
    <property type="match status" value="2"/>
</dbReference>
<dbReference type="AlphaFoldDB" id="A0A518G040"/>
<dbReference type="KEGG" id="ahel:Q31a_01630"/>
<sequence>MDMSIGWAILGIIGGLVALVIGGELLVRGASLLATALRISPLIIGLTVVAFGTSAPELGVSLQAALTGNADVAIGNVVGSNIFNILLILGLAAVVTPLVVSSQLIRADVPIMIGASLALWGFSLDQRLERWEGAVLFVSLLGYIVFCIRQSRHESAAVVQEFAQELPKPSTWTSRRSIQISLMIVGLVLLGFGSHWLVGGAVKIATVLGVSKLIIGLTIVAAGTSLPEVVTSVVASLRGERDIAVGNVIGSNLFNILCVLGLSSIISPQGIAIAKDALEFDIPVMVAVAVVCFPIFLTGNLIARWEGGLLLFYYVAYTLLIVLSETYPEHGTWFASILAYVVVPLTLLTLVGSLVWARRNRQSAESLP</sequence>
<dbReference type="RefSeq" id="WP_231691012.1">
    <property type="nucleotide sequence ID" value="NZ_CP036298.1"/>
</dbReference>
<dbReference type="PANTHER" id="PTHR10846:SF8">
    <property type="entry name" value="INNER MEMBRANE PROTEIN YRBG"/>
    <property type="match status" value="1"/>
</dbReference>
<proteinExistence type="predicted"/>
<feature type="transmembrane region" description="Helical" evidence="5">
    <location>
        <begin position="310"/>
        <end position="327"/>
    </location>
</feature>
<feature type="transmembrane region" description="Helical" evidence="5">
    <location>
        <begin position="243"/>
        <end position="262"/>
    </location>
</feature>
<keyword evidence="8" id="KW-1185">Reference proteome</keyword>
<dbReference type="GO" id="GO:0005262">
    <property type="term" value="F:calcium channel activity"/>
    <property type="evidence" value="ECO:0007669"/>
    <property type="project" value="TreeGrafter"/>
</dbReference>
<protein>
    <submittedName>
        <fullName evidence="7">Inner membrane protein YrbG</fullName>
    </submittedName>
</protein>
<feature type="transmembrane region" description="Helical" evidence="5">
    <location>
        <begin position="130"/>
        <end position="148"/>
    </location>
</feature>
<feature type="domain" description="Sodium/calcium exchanger membrane region" evidence="6">
    <location>
        <begin position="7"/>
        <end position="148"/>
    </location>
</feature>
<evidence type="ECO:0000313" key="7">
    <source>
        <dbReference type="EMBL" id="QDV21884.1"/>
    </source>
</evidence>
<dbReference type="Proteomes" id="UP000318017">
    <property type="component" value="Chromosome"/>
</dbReference>
<dbReference type="NCBIfam" id="TIGR00367">
    <property type="entry name" value="calcium/sodium antiporter"/>
    <property type="match status" value="1"/>
</dbReference>
<feature type="transmembrane region" description="Helical" evidence="5">
    <location>
        <begin position="82"/>
        <end position="100"/>
    </location>
</feature>
<feature type="transmembrane region" description="Helical" evidence="5">
    <location>
        <begin position="282"/>
        <end position="303"/>
    </location>
</feature>
<evidence type="ECO:0000259" key="6">
    <source>
        <dbReference type="Pfam" id="PF01699"/>
    </source>
</evidence>
<name>A0A518G040_9BACT</name>
<evidence type="ECO:0000256" key="2">
    <source>
        <dbReference type="ARBA" id="ARBA00022692"/>
    </source>
</evidence>
<feature type="transmembrane region" description="Helical" evidence="5">
    <location>
        <begin position="39"/>
        <end position="62"/>
    </location>
</feature>
<dbReference type="InterPro" id="IPR004837">
    <property type="entry name" value="NaCa_Exmemb"/>
</dbReference>
<keyword evidence="2 5" id="KW-0812">Transmembrane</keyword>
<keyword evidence="4 5" id="KW-0472">Membrane</keyword>
<feature type="transmembrane region" description="Helical" evidence="5">
    <location>
        <begin position="333"/>
        <end position="357"/>
    </location>
</feature>
<comment type="subcellular location">
    <subcellularLocation>
        <location evidence="1">Membrane</location>
        <topology evidence="1">Multi-pass membrane protein</topology>
    </subcellularLocation>
</comment>
<dbReference type="EMBL" id="CP036298">
    <property type="protein sequence ID" value="QDV21884.1"/>
    <property type="molecule type" value="Genomic_DNA"/>
</dbReference>
<gene>
    <name evidence="7" type="primary">yrbG_1</name>
    <name evidence="7" type="ORF">Q31a_01630</name>
</gene>
<dbReference type="InterPro" id="IPR044880">
    <property type="entry name" value="NCX_ion-bd_dom_sf"/>
</dbReference>
<evidence type="ECO:0000256" key="5">
    <source>
        <dbReference type="SAM" id="Phobius"/>
    </source>
</evidence>
<dbReference type="PANTHER" id="PTHR10846">
    <property type="entry name" value="SODIUM/POTASSIUM/CALCIUM EXCHANGER"/>
    <property type="match status" value="1"/>
</dbReference>
<accession>A0A518G040</accession>
<dbReference type="Gene3D" id="6.10.280.80">
    <property type="entry name" value="NCX, peripheral helical region"/>
    <property type="match status" value="1"/>
</dbReference>
<dbReference type="InterPro" id="IPR004481">
    <property type="entry name" value="K/Na/Ca-exchanger"/>
</dbReference>